<name>A0A6A5Q9V5_AMPQU</name>
<dbReference type="OrthoDB" id="10621290at2759"/>
<reference evidence="2" key="1">
    <citation type="journal article" date="2020" name="Stud. Mycol.">
        <title>101 Dothideomycetes genomes: a test case for predicting lifestyles and emergence of pathogens.</title>
        <authorList>
            <person name="Haridas S."/>
            <person name="Albert R."/>
            <person name="Binder M."/>
            <person name="Bloem J."/>
            <person name="Labutti K."/>
            <person name="Salamov A."/>
            <person name="Andreopoulos B."/>
            <person name="Baker S."/>
            <person name="Barry K."/>
            <person name="Bills G."/>
            <person name="Bluhm B."/>
            <person name="Cannon C."/>
            <person name="Castanera R."/>
            <person name="Culley D."/>
            <person name="Daum C."/>
            <person name="Ezra D."/>
            <person name="Gonzalez J."/>
            <person name="Henrissat B."/>
            <person name="Kuo A."/>
            <person name="Liang C."/>
            <person name="Lipzen A."/>
            <person name="Lutzoni F."/>
            <person name="Magnuson J."/>
            <person name="Mondo S."/>
            <person name="Nolan M."/>
            <person name="Ohm R."/>
            <person name="Pangilinan J."/>
            <person name="Park H.-J."/>
            <person name="Ramirez L."/>
            <person name="Alfaro M."/>
            <person name="Sun H."/>
            <person name="Tritt A."/>
            <person name="Yoshinaga Y."/>
            <person name="Zwiers L.-H."/>
            <person name="Turgeon B."/>
            <person name="Goodwin S."/>
            <person name="Spatafora J."/>
            <person name="Crous P."/>
            <person name="Grigoriev I."/>
        </authorList>
    </citation>
    <scope>NUCLEOTIDE SEQUENCE</scope>
    <source>
        <strain evidence="2">HMLAC05119</strain>
    </source>
</reference>
<keyword evidence="3" id="KW-1185">Reference proteome</keyword>
<evidence type="ECO:0000256" key="1">
    <source>
        <dbReference type="SAM" id="MobiDB-lite"/>
    </source>
</evidence>
<protein>
    <submittedName>
        <fullName evidence="2">Uncharacterized protein</fullName>
    </submittedName>
</protein>
<dbReference type="EMBL" id="ML979141">
    <property type="protein sequence ID" value="KAF1912139.1"/>
    <property type="molecule type" value="Genomic_DNA"/>
</dbReference>
<organism evidence="2 3">
    <name type="scientific">Ampelomyces quisqualis</name>
    <name type="common">Powdery mildew agent</name>
    <dbReference type="NCBI Taxonomy" id="50730"/>
    <lineage>
        <taxon>Eukaryota</taxon>
        <taxon>Fungi</taxon>
        <taxon>Dikarya</taxon>
        <taxon>Ascomycota</taxon>
        <taxon>Pezizomycotina</taxon>
        <taxon>Dothideomycetes</taxon>
        <taxon>Pleosporomycetidae</taxon>
        <taxon>Pleosporales</taxon>
        <taxon>Pleosporineae</taxon>
        <taxon>Phaeosphaeriaceae</taxon>
        <taxon>Ampelomyces</taxon>
    </lineage>
</organism>
<dbReference type="AlphaFoldDB" id="A0A6A5Q9V5"/>
<dbReference type="Proteomes" id="UP000800096">
    <property type="component" value="Unassembled WGS sequence"/>
</dbReference>
<accession>A0A6A5Q9V5</accession>
<sequence>MAATASERNVVIVLASYPQVVSPTGFTDAPIDIQPPLLARGHVFSPSRDFSDPPQARARQSKRSCSIIPSKKAHSLHPSPAVSEPGSATVAPAHRRTALARPWIKIACDPTANSSTAPCACALPSSVFSSHDGKCARTALEQILTSRDD</sequence>
<evidence type="ECO:0000313" key="3">
    <source>
        <dbReference type="Proteomes" id="UP000800096"/>
    </source>
</evidence>
<proteinExistence type="predicted"/>
<gene>
    <name evidence="2" type="ORF">BDU57DRAFT_533043</name>
</gene>
<evidence type="ECO:0000313" key="2">
    <source>
        <dbReference type="EMBL" id="KAF1912139.1"/>
    </source>
</evidence>
<feature type="region of interest" description="Disordered" evidence="1">
    <location>
        <begin position="44"/>
        <end position="92"/>
    </location>
</feature>